<evidence type="ECO:0000256" key="1">
    <source>
        <dbReference type="SAM" id="MobiDB-lite"/>
    </source>
</evidence>
<name>A0A6A5UYK5_9PLEO</name>
<keyword evidence="3" id="KW-1185">Reference proteome</keyword>
<proteinExistence type="predicted"/>
<evidence type="ECO:0000313" key="3">
    <source>
        <dbReference type="Proteomes" id="UP000800036"/>
    </source>
</evidence>
<dbReference type="EMBL" id="ML976726">
    <property type="protein sequence ID" value="KAF1967946.1"/>
    <property type="molecule type" value="Genomic_DNA"/>
</dbReference>
<evidence type="ECO:0000313" key="2">
    <source>
        <dbReference type="EMBL" id="KAF1967946.1"/>
    </source>
</evidence>
<reference evidence="2" key="1">
    <citation type="journal article" date="2020" name="Stud. Mycol.">
        <title>101 Dothideomycetes genomes: a test case for predicting lifestyles and emergence of pathogens.</title>
        <authorList>
            <person name="Haridas S."/>
            <person name="Albert R."/>
            <person name="Binder M."/>
            <person name="Bloem J."/>
            <person name="Labutti K."/>
            <person name="Salamov A."/>
            <person name="Andreopoulos B."/>
            <person name="Baker S."/>
            <person name="Barry K."/>
            <person name="Bills G."/>
            <person name="Bluhm B."/>
            <person name="Cannon C."/>
            <person name="Castanera R."/>
            <person name="Culley D."/>
            <person name="Daum C."/>
            <person name="Ezra D."/>
            <person name="Gonzalez J."/>
            <person name="Henrissat B."/>
            <person name="Kuo A."/>
            <person name="Liang C."/>
            <person name="Lipzen A."/>
            <person name="Lutzoni F."/>
            <person name="Magnuson J."/>
            <person name="Mondo S."/>
            <person name="Nolan M."/>
            <person name="Ohm R."/>
            <person name="Pangilinan J."/>
            <person name="Park H.-J."/>
            <person name="Ramirez L."/>
            <person name="Alfaro M."/>
            <person name="Sun H."/>
            <person name="Tritt A."/>
            <person name="Yoshinaga Y."/>
            <person name="Zwiers L.-H."/>
            <person name="Turgeon B."/>
            <person name="Goodwin S."/>
            <person name="Spatafora J."/>
            <person name="Crous P."/>
            <person name="Grigoriev I."/>
        </authorList>
    </citation>
    <scope>NUCLEOTIDE SEQUENCE</scope>
    <source>
        <strain evidence="2">CBS 107.79</strain>
    </source>
</reference>
<accession>A0A6A5UYK5</accession>
<organism evidence="2 3">
    <name type="scientific">Bimuria novae-zelandiae CBS 107.79</name>
    <dbReference type="NCBI Taxonomy" id="1447943"/>
    <lineage>
        <taxon>Eukaryota</taxon>
        <taxon>Fungi</taxon>
        <taxon>Dikarya</taxon>
        <taxon>Ascomycota</taxon>
        <taxon>Pezizomycotina</taxon>
        <taxon>Dothideomycetes</taxon>
        <taxon>Pleosporomycetidae</taxon>
        <taxon>Pleosporales</taxon>
        <taxon>Massarineae</taxon>
        <taxon>Didymosphaeriaceae</taxon>
        <taxon>Bimuria</taxon>
    </lineage>
</organism>
<dbReference type="Proteomes" id="UP000800036">
    <property type="component" value="Unassembled WGS sequence"/>
</dbReference>
<protein>
    <submittedName>
        <fullName evidence="2">Uncharacterized protein</fullName>
    </submittedName>
</protein>
<feature type="region of interest" description="Disordered" evidence="1">
    <location>
        <begin position="127"/>
        <end position="172"/>
    </location>
</feature>
<feature type="compositionally biased region" description="Basic and acidic residues" evidence="1">
    <location>
        <begin position="127"/>
        <end position="145"/>
    </location>
</feature>
<gene>
    <name evidence="2" type="ORF">BU23DRAFT_572767</name>
</gene>
<dbReference type="AlphaFoldDB" id="A0A6A5UYK5"/>
<sequence length="172" mass="20177">MSQNPAFYEDFWFEHSEPQEEEQEAPPDMRRLWQINIPTDLHKHMRYTGRAGFISNEKLLGEFPELETWKFQRRKCEQEGDEPFVVNYEFFMQGCDNKVELCGGWDPEKGATRNVLGALRLRNKTREKEVENMAKAEATKNKEKAPGGNYKKRKRVGDEGGSKRVQKYDTLP</sequence>